<dbReference type="Pfam" id="PF23414">
    <property type="entry name" value="Beta-prop_EML_2"/>
    <property type="match status" value="1"/>
</dbReference>
<dbReference type="Proteomes" id="UP001153714">
    <property type="component" value="Chromosome 11"/>
</dbReference>
<evidence type="ECO:0000313" key="6">
    <source>
        <dbReference type="EMBL" id="CAG9783542.1"/>
    </source>
</evidence>
<sequence>MELHPSRELVASGQKAGRGRRAQAHVRIWSTDTLQTLHVFGMAEFEAGVSAVAFSQLNGGSYVLAVDAGRESILSVWQWQWGHLLGKVAPSRTHVTALQFEQDGDVVTADSDGFITIYSVDSDGAYFVRMEFEAHIKGISSLVMLSEGTLISGGEKDRKIAAWDSLQNYKRITETKLPESAGGVRTIYPQRPGRNDGNLYVGTTRNNIMEGSLQRRFNQVLFGHHKQLMGLAVHPDDEMFATAGHDKNIALWKGHKLVFATQVGYECVSLAWHPSGGALAAGSTEGDIKALSPEKSPIAMKDVKWSTFNSTVGFLVSGMWNNRFYPMTSLISTASRSAAHDLLVSGDTDGYLRLFRYPCASPKAEYNETKVYSGAVYCARFLFNDRCMVSTGGGEAALMLWELVED</sequence>
<evidence type="ECO:0000313" key="7">
    <source>
        <dbReference type="Proteomes" id="UP001153714"/>
    </source>
</evidence>
<organism evidence="6 7">
    <name type="scientific">Diatraea saccharalis</name>
    <name type="common">sugarcane borer</name>
    <dbReference type="NCBI Taxonomy" id="40085"/>
    <lineage>
        <taxon>Eukaryota</taxon>
        <taxon>Metazoa</taxon>
        <taxon>Ecdysozoa</taxon>
        <taxon>Arthropoda</taxon>
        <taxon>Hexapoda</taxon>
        <taxon>Insecta</taxon>
        <taxon>Pterygota</taxon>
        <taxon>Neoptera</taxon>
        <taxon>Endopterygota</taxon>
        <taxon>Lepidoptera</taxon>
        <taxon>Glossata</taxon>
        <taxon>Ditrysia</taxon>
        <taxon>Pyraloidea</taxon>
        <taxon>Crambidae</taxon>
        <taxon>Crambinae</taxon>
        <taxon>Diatraea</taxon>
    </lineage>
</organism>
<dbReference type="PROSITE" id="PS50294">
    <property type="entry name" value="WD_REPEATS_REGION"/>
    <property type="match status" value="1"/>
</dbReference>
<dbReference type="InterPro" id="IPR050630">
    <property type="entry name" value="WD_repeat_EMAP"/>
</dbReference>
<dbReference type="PANTHER" id="PTHR13720">
    <property type="entry name" value="WD-40 REPEAT PROTEIN"/>
    <property type="match status" value="1"/>
</dbReference>
<dbReference type="InterPro" id="IPR015943">
    <property type="entry name" value="WD40/YVTN_repeat-like_dom_sf"/>
</dbReference>
<dbReference type="InterPro" id="IPR055439">
    <property type="entry name" value="Beta-prop_EML_1st"/>
</dbReference>
<dbReference type="Pfam" id="PF23409">
    <property type="entry name" value="Beta-prop_EML"/>
    <property type="match status" value="1"/>
</dbReference>
<dbReference type="AlphaFoldDB" id="A0A9N9QUF3"/>
<feature type="repeat" description="WD" evidence="3">
    <location>
        <begin position="221"/>
        <end position="253"/>
    </location>
</feature>
<dbReference type="InterPro" id="IPR036322">
    <property type="entry name" value="WD40_repeat_dom_sf"/>
</dbReference>
<feature type="domain" description="EML-like first beta-propeller" evidence="4">
    <location>
        <begin position="92"/>
        <end position="211"/>
    </location>
</feature>
<evidence type="ECO:0000259" key="5">
    <source>
        <dbReference type="Pfam" id="PF23414"/>
    </source>
</evidence>
<dbReference type="PROSITE" id="PS50082">
    <property type="entry name" value="WD_REPEATS_2"/>
    <property type="match status" value="2"/>
</dbReference>
<dbReference type="SMART" id="SM00320">
    <property type="entry name" value="WD40"/>
    <property type="match status" value="7"/>
</dbReference>
<feature type="repeat" description="WD" evidence="3">
    <location>
        <begin position="132"/>
        <end position="164"/>
    </location>
</feature>
<dbReference type="InterPro" id="IPR001680">
    <property type="entry name" value="WD40_rpt"/>
</dbReference>
<dbReference type="PANTHER" id="PTHR13720:SF55">
    <property type="entry name" value="ECHINODERM MICROTUBULE-ASSOCIATED PROTEIN-LIKE CG42247"/>
    <property type="match status" value="1"/>
</dbReference>
<dbReference type="InterPro" id="IPR055442">
    <property type="entry name" value="Beta-prop_EML-like_2nd"/>
</dbReference>
<accession>A0A9N9QUF3</accession>
<dbReference type="Gene3D" id="2.130.10.10">
    <property type="entry name" value="YVTN repeat-like/Quinoprotein amine dehydrogenase"/>
    <property type="match status" value="3"/>
</dbReference>
<evidence type="ECO:0000256" key="3">
    <source>
        <dbReference type="PROSITE-ProRule" id="PRU00221"/>
    </source>
</evidence>
<dbReference type="GO" id="GO:0008017">
    <property type="term" value="F:microtubule binding"/>
    <property type="evidence" value="ECO:0007669"/>
    <property type="project" value="TreeGrafter"/>
</dbReference>
<dbReference type="GO" id="GO:0072686">
    <property type="term" value="C:mitotic spindle"/>
    <property type="evidence" value="ECO:0007669"/>
    <property type="project" value="TreeGrafter"/>
</dbReference>
<evidence type="ECO:0000256" key="1">
    <source>
        <dbReference type="ARBA" id="ARBA00022574"/>
    </source>
</evidence>
<dbReference type="Pfam" id="PF00400">
    <property type="entry name" value="WD40"/>
    <property type="match status" value="1"/>
</dbReference>
<name>A0A9N9QUF3_9NEOP</name>
<reference evidence="6" key="1">
    <citation type="submission" date="2021-12" db="EMBL/GenBank/DDBJ databases">
        <authorList>
            <person name="King R."/>
        </authorList>
    </citation>
    <scope>NUCLEOTIDE SEQUENCE</scope>
</reference>
<dbReference type="EMBL" id="OU893342">
    <property type="protein sequence ID" value="CAG9783542.1"/>
    <property type="molecule type" value="Genomic_DNA"/>
</dbReference>
<evidence type="ECO:0000256" key="2">
    <source>
        <dbReference type="ARBA" id="ARBA00022737"/>
    </source>
</evidence>
<reference evidence="6" key="2">
    <citation type="submission" date="2022-10" db="EMBL/GenBank/DDBJ databases">
        <authorList>
            <consortium name="ENA_rothamsted_submissions"/>
            <consortium name="culmorum"/>
            <person name="King R."/>
        </authorList>
    </citation>
    <scope>NUCLEOTIDE SEQUENCE</scope>
</reference>
<keyword evidence="7" id="KW-1185">Reference proteome</keyword>
<feature type="domain" description="EML-like second beta-propeller" evidence="5">
    <location>
        <begin position="288"/>
        <end position="403"/>
    </location>
</feature>
<dbReference type="OrthoDB" id="47802at2759"/>
<keyword evidence="2" id="KW-0677">Repeat</keyword>
<dbReference type="SUPFAM" id="SSF50978">
    <property type="entry name" value="WD40 repeat-like"/>
    <property type="match status" value="1"/>
</dbReference>
<keyword evidence="1 3" id="KW-0853">WD repeat</keyword>
<gene>
    <name evidence="6" type="ORF">DIATSA_LOCUS1707</name>
</gene>
<proteinExistence type="predicted"/>
<dbReference type="GO" id="GO:0000226">
    <property type="term" value="P:microtubule cytoskeleton organization"/>
    <property type="evidence" value="ECO:0007669"/>
    <property type="project" value="TreeGrafter"/>
</dbReference>
<evidence type="ECO:0000259" key="4">
    <source>
        <dbReference type="Pfam" id="PF23409"/>
    </source>
</evidence>
<protein>
    <submittedName>
        <fullName evidence="6">Uncharacterized protein</fullName>
    </submittedName>
</protein>